<organism evidence="1 2">
    <name type="scientific">Paramuricea clavata</name>
    <name type="common">Red gorgonian</name>
    <name type="synonym">Violescent sea-whip</name>
    <dbReference type="NCBI Taxonomy" id="317549"/>
    <lineage>
        <taxon>Eukaryota</taxon>
        <taxon>Metazoa</taxon>
        <taxon>Cnidaria</taxon>
        <taxon>Anthozoa</taxon>
        <taxon>Octocorallia</taxon>
        <taxon>Malacalcyonacea</taxon>
        <taxon>Plexauridae</taxon>
        <taxon>Paramuricea</taxon>
    </lineage>
</organism>
<dbReference type="Proteomes" id="UP001152795">
    <property type="component" value="Unassembled WGS sequence"/>
</dbReference>
<evidence type="ECO:0000313" key="2">
    <source>
        <dbReference type="Proteomes" id="UP001152795"/>
    </source>
</evidence>
<name>A0A7D9H9K8_PARCT</name>
<keyword evidence="2" id="KW-1185">Reference proteome</keyword>
<sequence length="183" mass="22073">MSSDENSGFHLRWNSFWEEQFPDEWLLFIRKMKNSIQLELRSALERGIQSTPQHVTASYVNFLEHYSKYCKDWKECPPEDYMEKCFLLLNEECFFEELTENKLNAGNYIPSWVYNIMMKLLFSTMAQYRKSKDPLTLLQLCRRTLQHGQHQEVLAGLRFYFEKIKDPYLRRKLFNTKLINSAD</sequence>
<gene>
    <name evidence="1" type="ORF">PACLA_8A077229</name>
</gene>
<protein>
    <submittedName>
        <fullName evidence="1">Uncharacterized protein</fullName>
    </submittedName>
</protein>
<dbReference type="EMBL" id="CACRXK020000169">
    <property type="protein sequence ID" value="CAB3979109.1"/>
    <property type="molecule type" value="Genomic_DNA"/>
</dbReference>
<evidence type="ECO:0000313" key="1">
    <source>
        <dbReference type="EMBL" id="CAB3979109.1"/>
    </source>
</evidence>
<proteinExistence type="predicted"/>
<reference evidence="1" key="1">
    <citation type="submission" date="2020-04" db="EMBL/GenBank/DDBJ databases">
        <authorList>
            <person name="Alioto T."/>
            <person name="Alioto T."/>
            <person name="Gomez Garrido J."/>
        </authorList>
    </citation>
    <scope>NUCLEOTIDE SEQUENCE</scope>
    <source>
        <strain evidence="1">A484AB</strain>
    </source>
</reference>
<dbReference type="AlphaFoldDB" id="A0A7D9H9K8"/>
<comment type="caution">
    <text evidence="1">The sequence shown here is derived from an EMBL/GenBank/DDBJ whole genome shotgun (WGS) entry which is preliminary data.</text>
</comment>
<accession>A0A7D9H9K8</accession>